<dbReference type="OrthoDB" id="88903at2"/>
<evidence type="ECO:0000259" key="1">
    <source>
        <dbReference type="Pfam" id="PF07693"/>
    </source>
</evidence>
<reference evidence="2" key="1">
    <citation type="submission" date="2018-09" db="EMBL/GenBank/DDBJ databases">
        <title>Murine metabolic-syndrome-specific gut microbial biobank.</title>
        <authorList>
            <person name="Liu C."/>
        </authorList>
    </citation>
    <scope>NUCLEOTIDE SEQUENCE</scope>
    <source>
        <strain evidence="2">D42-62</strain>
    </source>
</reference>
<dbReference type="SUPFAM" id="SSF52540">
    <property type="entry name" value="P-loop containing nucleoside triphosphate hydrolases"/>
    <property type="match status" value="1"/>
</dbReference>
<protein>
    <submittedName>
        <fullName evidence="2">Zinc-ribbon domain-containing protein</fullName>
    </submittedName>
</protein>
<evidence type="ECO:0000313" key="2">
    <source>
        <dbReference type="EMBL" id="NBJ91062.1"/>
    </source>
</evidence>
<dbReference type="Pfam" id="PF07693">
    <property type="entry name" value="KAP_NTPase"/>
    <property type="match status" value="1"/>
</dbReference>
<keyword evidence="3" id="KW-1185">Reference proteome</keyword>
<dbReference type="InterPro" id="IPR011646">
    <property type="entry name" value="KAP_P-loop"/>
</dbReference>
<proteinExistence type="predicted"/>
<dbReference type="Gene3D" id="3.40.50.300">
    <property type="entry name" value="P-loop containing nucleotide triphosphate hydrolases"/>
    <property type="match status" value="1"/>
</dbReference>
<dbReference type="RefSeq" id="WP_160558459.1">
    <property type="nucleotide sequence ID" value="NZ_QZDT01000001.1"/>
</dbReference>
<dbReference type="EMBL" id="QZDT01000001">
    <property type="protein sequence ID" value="NBJ91062.1"/>
    <property type="molecule type" value="Genomic_DNA"/>
</dbReference>
<name>A0A9X5GRG0_9FIRM</name>
<dbReference type="AlphaFoldDB" id="A0A9X5GRG0"/>
<feature type="domain" description="KAP NTPase" evidence="1">
    <location>
        <begin position="521"/>
        <end position="800"/>
    </location>
</feature>
<dbReference type="Proteomes" id="UP001154420">
    <property type="component" value="Unassembled WGS sequence"/>
</dbReference>
<evidence type="ECO:0000313" key="3">
    <source>
        <dbReference type="Proteomes" id="UP001154420"/>
    </source>
</evidence>
<gene>
    <name evidence="2" type="ORF">D5281_00275</name>
</gene>
<organism evidence="2 3">
    <name type="scientific">Parablautia muri</name>
    <dbReference type="NCBI Taxonomy" id="2320879"/>
    <lineage>
        <taxon>Bacteria</taxon>
        <taxon>Bacillati</taxon>
        <taxon>Bacillota</taxon>
        <taxon>Clostridia</taxon>
        <taxon>Lachnospirales</taxon>
        <taxon>Lachnospiraceae</taxon>
        <taxon>Parablautia</taxon>
    </lineage>
</organism>
<sequence length="909" mass="100297">MKCTKCGYEIMEGIAFCPYCGGKVEEGKSKENKPIYQTDVKGMRKNGKLVVYRDRTEFVTSSVQKTVYNYSALAAVKKKLGVGTVLGLGLDHINFITEDGSIESCPVNRKDVHEAFLRIQEAINPYLAERKKRLLAQGIRYSLISSIGLTNSGIMDISDDKAVFKGKAGQSKVVFFRDVKFVSASAGSLDFSLTDGTLKSFTIDKEFIDEVYSFVSEAIKPYIAERKDALLAQGIYFSCLSSYGSESGTLNIYEDKAEFMGKMGDNEIVFFQDVRTACLFTESLELFLTNGTSKSFAVEVDIRNEVLAFVKEKIQPYVLKRTVGFDLSFGVDEQIEVNEERGVFHILRQGGSEITNECSLATITKCEQVEYRAPKSALGLLAGAAKAVGVQDKLGAPSADDIISFVGIELTVQTDEGVRTEVIRFGDFSLGMSRSNKKYDQYFAETSKFMEYLGGAYAECELIESILPEPEVETGAVGRRDEIIVDVVSREKGYIVDTVSGKEDIIEAGTVALEKDRLGIAKYIDGISSFISNCPTPMTIAIQGSWGSGKNNIINTLSDSLEGSCSDNRVWFNPRLLLQVNSEDPLPILIGKALIRQLSGAEGSVSKDSAVKVAKGVIELLAGIIAPDSSAGQNLVEGLFKDGSGISPEKLVDAFSKLVEKRAKDSAGKVVIFINELDKLAPVKAVELLMALRIFLDCEGCVFVAAIDYSLFQRGVRENPDMDLDENQEKALFDEIFQMSFRVPVSSQQIRDYVNGKLKYMGIYGSDEEELDFCTALIQHSVGNEPKSIDRLFNSFLLLKNMDDKGLYENKVQRLMLFALLCMQTRFYAVYDGLKRMKNQVTPEILSELSSEESKITAYAGLSGEEKEEFCTFAHVLCDIIDTDNTVGISQSEGDVFIKVLEYSSITSK</sequence>
<comment type="caution">
    <text evidence="2">The sequence shown here is derived from an EMBL/GenBank/DDBJ whole genome shotgun (WGS) entry which is preliminary data.</text>
</comment>
<accession>A0A9X5GRG0</accession>
<dbReference type="InterPro" id="IPR027417">
    <property type="entry name" value="P-loop_NTPase"/>
</dbReference>